<keyword evidence="3 6" id="KW-0812">Transmembrane</keyword>
<keyword evidence="2" id="KW-1003">Cell membrane</keyword>
<dbReference type="AlphaFoldDB" id="A0A1G9G6W2"/>
<dbReference type="PANTHER" id="PTHR33545:SF9">
    <property type="entry name" value="UPF0750 MEMBRANE PROTEIN YITE"/>
    <property type="match status" value="1"/>
</dbReference>
<dbReference type="Pfam" id="PF10035">
    <property type="entry name" value="DUF2179"/>
    <property type="match status" value="1"/>
</dbReference>
<keyword evidence="4 6" id="KW-1133">Transmembrane helix</keyword>
<dbReference type="InterPro" id="IPR019264">
    <property type="entry name" value="DUF2179"/>
</dbReference>
<keyword evidence="9" id="KW-1185">Reference proteome</keyword>
<gene>
    <name evidence="8" type="ORF">SAMN05660472_02370</name>
</gene>
<dbReference type="GO" id="GO:0005886">
    <property type="term" value="C:plasma membrane"/>
    <property type="evidence" value="ECO:0007669"/>
    <property type="project" value="UniProtKB-SubCell"/>
</dbReference>
<dbReference type="PIRSF" id="PIRSF006483">
    <property type="entry name" value="Membrane_protein_YitT"/>
    <property type="match status" value="1"/>
</dbReference>
<dbReference type="Gene3D" id="3.30.70.120">
    <property type="match status" value="1"/>
</dbReference>
<accession>A0A1G9G6W2</accession>
<keyword evidence="5 6" id="KW-0472">Membrane</keyword>
<evidence type="ECO:0000313" key="9">
    <source>
        <dbReference type="Proteomes" id="UP000198718"/>
    </source>
</evidence>
<dbReference type="OrthoDB" id="9779786at2"/>
<evidence type="ECO:0000259" key="7">
    <source>
        <dbReference type="Pfam" id="PF10035"/>
    </source>
</evidence>
<evidence type="ECO:0000256" key="3">
    <source>
        <dbReference type="ARBA" id="ARBA00022692"/>
    </source>
</evidence>
<dbReference type="InterPro" id="IPR003740">
    <property type="entry name" value="YitT"/>
</dbReference>
<evidence type="ECO:0000256" key="2">
    <source>
        <dbReference type="ARBA" id="ARBA00022475"/>
    </source>
</evidence>
<evidence type="ECO:0000313" key="8">
    <source>
        <dbReference type="EMBL" id="SDK96341.1"/>
    </source>
</evidence>
<dbReference type="Pfam" id="PF02588">
    <property type="entry name" value="YitT_membrane"/>
    <property type="match status" value="1"/>
</dbReference>
<feature type="domain" description="DUF2179" evidence="7">
    <location>
        <begin position="226"/>
        <end position="280"/>
    </location>
</feature>
<dbReference type="PANTHER" id="PTHR33545">
    <property type="entry name" value="UPF0750 MEMBRANE PROTEIN YITT-RELATED"/>
    <property type="match status" value="1"/>
</dbReference>
<dbReference type="RefSeq" id="WP_090553899.1">
    <property type="nucleotide sequence ID" value="NZ_FNFP01000005.1"/>
</dbReference>
<evidence type="ECO:0000256" key="6">
    <source>
        <dbReference type="SAM" id="Phobius"/>
    </source>
</evidence>
<evidence type="ECO:0000256" key="5">
    <source>
        <dbReference type="ARBA" id="ARBA00023136"/>
    </source>
</evidence>
<dbReference type="InterPro" id="IPR051461">
    <property type="entry name" value="UPF0750_membrane"/>
</dbReference>
<name>A0A1G9G6W2_9FIRM</name>
<feature type="transmembrane region" description="Helical" evidence="6">
    <location>
        <begin position="178"/>
        <end position="197"/>
    </location>
</feature>
<evidence type="ECO:0000256" key="4">
    <source>
        <dbReference type="ARBA" id="ARBA00022989"/>
    </source>
</evidence>
<feature type="transmembrane region" description="Helical" evidence="6">
    <location>
        <begin position="113"/>
        <end position="133"/>
    </location>
</feature>
<feature type="transmembrane region" description="Helical" evidence="6">
    <location>
        <begin position="154"/>
        <end position="172"/>
    </location>
</feature>
<dbReference type="InterPro" id="IPR015867">
    <property type="entry name" value="N-reg_PII/ATP_PRibTrfase_C"/>
</dbReference>
<dbReference type="Proteomes" id="UP000198718">
    <property type="component" value="Unassembled WGS sequence"/>
</dbReference>
<reference evidence="8 9" key="1">
    <citation type="submission" date="2016-10" db="EMBL/GenBank/DDBJ databases">
        <authorList>
            <person name="de Groot N.N."/>
        </authorList>
    </citation>
    <scope>NUCLEOTIDE SEQUENCE [LARGE SCALE GENOMIC DNA]</scope>
    <source>
        <strain evidence="8 9">DSM 18346</strain>
    </source>
</reference>
<sequence length="288" mass="31149">MSSKKHNVIIEYVGITLGCALMAISLNFFLKPNTIAPGGVTGLAIVIEELAGIPIDVTNLAINIPLFIGGLMVLGKAFGIKTFYAIVMLSAFIRLFLIYFGEGAMITHDILLATIYGGVLLGVGLGAVFRFGGTTGGTDLAGAILNRFFPNISTAKLMMMLDLVVVAIAGLVQRNIETSLYSIIALYIIVKLADFIVEDLSYAKAFYIISKDSEEIGQRIMQEIGRGVTALEGRGLYTGNKKEVLLCVVNRVQVAKLKKVVYEVDEKAFIMVTTIHEVVGEGFKEVKK</sequence>
<feature type="transmembrane region" description="Helical" evidence="6">
    <location>
        <begin position="82"/>
        <end position="101"/>
    </location>
</feature>
<protein>
    <submittedName>
        <fullName evidence="8">Uncharacterized membrane-anchored protein YitT, contains DUF161 and DUF2179 domains</fullName>
    </submittedName>
</protein>
<evidence type="ECO:0000256" key="1">
    <source>
        <dbReference type="ARBA" id="ARBA00004651"/>
    </source>
</evidence>
<proteinExistence type="predicted"/>
<organism evidence="8 9">
    <name type="scientific">Natronincola ferrireducens</name>
    <dbReference type="NCBI Taxonomy" id="393762"/>
    <lineage>
        <taxon>Bacteria</taxon>
        <taxon>Bacillati</taxon>
        <taxon>Bacillota</taxon>
        <taxon>Clostridia</taxon>
        <taxon>Peptostreptococcales</taxon>
        <taxon>Natronincolaceae</taxon>
        <taxon>Natronincola</taxon>
    </lineage>
</organism>
<comment type="subcellular location">
    <subcellularLocation>
        <location evidence="1">Cell membrane</location>
        <topology evidence="1">Multi-pass membrane protein</topology>
    </subcellularLocation>
</comment>
<feature type="transmembrane region" description="Helical" evidence="6">
    <location>
        <begin position="12"/>
        <end position="30"/>
    </location>
</feature>
<dbReference type="STRING" id="393762.SAMN05660472_02370"/>
<dbReference type="CDD" id="cd16380">
    <property type="entry name" value="YitT_C"/>
    <property type="match status" value="1"/>
</dbReference>
<dbReference type="EMBL" id="FNFP01000005">
    <property type="protein sequence ID" value="SDK96341.1"/>
    <property type="molecule type" value="Genomic_DNA"/>
</dbReference>